<sequence>MNRLWIPSLRPNFTWPRPMQSTICQTTPEIPALPCKIRRRVLVLFMVQHTIQCMHYTIAVWVGLKVDRPNELRGGHRDANGASCRNVCSKRFVLLGASSRALQSFLILIAWNTT</sequence>
<evidence type="ECO:0000313" key="1">
    <source>
        <dbReference type="EMBL" id="KAJ5187332.1"/>
    </source>
</evidence>
<proteinExistence type="predicted"/>
<dbReference type="AlphaFoldDB" id="A0A9W9J0E1"/>
<accession>A0A9W9J0E1</accession>
<dbReference type="OrthoDB" id="2906425at2759"/>
<dbReference type="EMBL" id="JAPQKQ010000007">
    <property type="protein sequence ID" value="KAJ5187332.1"/>
    <property type="molecule type" value="Genomic_DNA"/>
</dbReference>
<keyword evidence="2" id="KW-1185">Reference proteome</keyword>
<name>A0A9W9J0E1_9EURO</name>
<organism evidence="1 2">
    <name type="scientific">Penicillium cf. viridicatum</name>
    <dbReference type="NCBI Taxonomy" id="2972119"/>
    <lineage>
        <taxon>Eukaryota</taxon>
        <taxon>Fungi</taxon>
        <taxon>Dikarya</taxon>
        <taxon>Ascomycota</taxon>
        <taxon>Pezizomycotina</taxon>
        <taxon>Eurotiomycetes</taxon>
        <taxon>Eurotiomycetidae</taxon>
        <taxon>Eurotiales</taxon>
        <taxon>Aspergillaceae</taxon>
        <taxon>Penicillium</taxon>
    </lineage>
</organism>
<comment type="caution">
    <text evidence="1">The sequence shown here is derived from an EMBL/GenBank/DDBJ whole genome shotgun (WGS) entry which is preliminary data.</text>
</comment>
<reference evidence="1" key="1">
    <citation type="submission" date="2022-11" db="EMBL/GenBank/DDBJ databases">
        <authorList>
            <person name="Petersen C."/>
        </authorList>
    </citation>
    <scope>NUCLEOTIDE SEQUENCE</scope>
    <source>
        <strain evidence="1">IBT 20477</strain>
    </source>
</reference>
<protein>
    <submittedName>
        <fullName evidence="1">Uncharacterized protein</fullName>
    </submittedName>
</protein>
<gene>
    <name evidence="1" type="ORF">N7449_010326</name>
</gene>
<dbReference type="Proteomes" id="UP001150942">
    <property type="component" value="Unassembled WGS sequence"/>
</dbReference>
<evidence type="ECO:0000313" key="2">
    <source>
        <dbReference type="Proteomes" id="UP001150942"/>
    </source>
</evidence>
<reference evidence="1" key="2">
    <citation type="journal article" date="2023" name="IMA Fungus">
        <title>Comparative genomic study of the Penicillium genus elucidates a diverse pangenome and 15 lateral gene transfer events.</title>
        <authorList>
            <person name="Petersen C."/>
            <person name="Sorensen T."/>
            <person name="Nielsen M.R."/>
            <person name="Sondergaard T.E."/>
            <person name="Sorensen J.L."/>
            <person name="Fitzpatrick D.A."/>
            <person name="Frisvad J.C."/>
            <person name="Nielsen K.L."/>
        </authorList>
    </citation>
    <scope>NUCLEOTIDE SEQUENCE</scope>
    <source>
        <strain evidence="1">IBT 20477</strain>
    </source>
</reference>